<evidence type="ECO:0000256" key="1">
    <source>
        <dbReference type="SAM" id="SignalP"/>
    </source>
</evidence>
<evidence type="ECO:0000313" key="2">
    <source>
        <dbReference type="EMBL" id="MFD2833984.1"/>
    </source>
</evidence>
<protein>
    <submittedName>
        <fullName evidence="2">Uncharacterized protein</fullName>
    </submittedName>
</protein>
<sequence length="48" mass="5089">MKIKAILFAAAIFGASFFVTSTSSEDNNNNKIEKQAVDKTTIKVPAAG</sequence>
<keyword evidence="1" id="KW-0732">Signal</keyword>
<evidence type="ECO:0000313" key="3">
    <source>
        <dbReference type="Proteomes" id="UP001597438"/>
    </source>
</evidence>
<dbReference type="EMBL" id="JBHUOJ010000027">
    <property type="protein sequence ID" value="MFD2833984.1"/>
    <property type="molecule type" value="Genomic_DNA"/>
</dbReference>
<feature type="signal peptide" evidence="1">
    <location>
        <begin position="1"/>
        <end position="21"/>
    </location>
</feature>
<feature type="chain" id="PRO_5046166059" evidence="1">
    <location>
        <begin position="22"/>
        <end position="48"/>
    </location>
</feature>
<reference evidence="3" key="1">
    <citation type="journal article" date="2019" name="Int. J. Syst. Evol. Microbiol.">
        <title>The Global Catalogue of Microorganisms (GCM) 10K type strain sequencing project: providing services to taxonomists for standard genome sequencing and annotation.</title>
        <authorList>
            <consortium name="The Broad Institute Genomics Platform"/>
            <consortium name="The Broad Institute Genome Sequencing Center for Infectious Disease"/>
            <person name="Wu L."/>
            <person name="Ma J."/>
        </authorList>
    </citation>
    <scope>NUCLEOTIDE SEQUENCE [LARGE SCALE GENOMIC DNA]</scope>
    <source>
        <strain evidence="3">KCTC 52925</strain>
    </source>
</reference>
<gene>
    <name evidence="2" type="ORF">ACFSYS_11865</name>
</gene>
<comment type="caution">
    <text evidence="2">The sequence shown here is derived from an EMBL/GenBank/DDBJ whole genome shotgun (WGS) entry which is preliminary data.</text>
</comment>
<dbReference type="Proteomes" id="UP001597438">
    <property type="component" value="Unassembled WGS sequence"/>
</dbReference>
<organism evidence="2 3">
    <name type="scientific">Christiangramia antarctica</name>
    <dbReference type="NCBI Taxonomy" id="2058158"/>
    <lineage>
        <taxon>Bacteria</taxon>
        <taxon>Pseudomonadati</taxon>
        <taxon>Bacteroidota</taxon>
        <taxon>Flavobacteriia</taxon>
        <taxon>Flavobacteriales</taxon>
        <taxon>Flavobacteriaceae</taxon>
        <taxon>Christiangramia</taxon>
    </lineage>
</organism>
<accession>A0ABW5X7U4</accession>
<dbReference type="RefSeq" id="WP_251740762.1">
    <property type="nucleotide sequence ID" value="NZ_JBHUOJ010000027.1"/>
</dbReference>
<keyword evidence="3" id="KW-1185">Reference proteome</keyword>
<proteinExistence type="predicted"/>
<name>A0ABW5X7U4_9FLAO</name>